<dbReference type="AlphaFoldDB" id="A0A4S8KXA5"/>
<sequence>MIMQKPTKYLKIPLLLFFVMFCLLKKCSGYQINPPRSNRFVPVLFLLVQGLHSSCTLCQQCSITFWPSWTLTLCSARRYSLHHCYWVCRYSKLF</sequence>
<dbReference type="Proteomes" id="UP000297245">
    <property type="component" value="Unassembled WGS sequence"/>
</dbReference>
<feature type="signal peptide" evidence="1">
    <location>
        <begin position="1"/>
        <end position="29"/>
    </location>
</feature>
<keyword evidence="1" id="KW-0732">Signal</keyword>
<keyword evidence="3" id="KW-1185">Reference proteome</keyword>
<proteinExistence type="predicted"/>
<organism evidence="2 3">
    <name type="scientific">Dendrothele bispora (strain CBS 962.96)</name>
    <dbReference type="NCBI Taxonomy" id="1314807"/>
    <lineage>
        <taxon>Eukaryota</taxon>
        <taxon>Fungi</taxon>
        <taxon>Dikarya</taxon>
        <taxon>Basidiomycota</taxon>
        <taxon>Agaricomycotina</taxon>
        <taxon>Agaricomycetes</taxon>
        <taxon>Agaricomycetidae</taxon>
        <taxon>Agaricales</taxon>
        <taxon>Agaricales incertae sedis</taxon>
        <taxon>Dendrothele</taxon>
    </lineage>
</organism>
<evidence type="ECO:0008006" key="4">
    <source>
        <dbReference type="Google" id="ProtNLM"/>
    </source>
</evidence>
<gene>
    <name evidence="2" type="ORF">K435DRAFT_494675</name>
</gene>
<evidence type="ECO:0000313" key="2">
    <source>
        <dbReference type="EMBL" id="THU80636.1"/>
    </source>
</evidence>
<name>A0A4S8KXA5_DENBC</name>
<evidence type="ECO:0000256" key="1">
    <source>
        <dbReference type="SAM" id="SignalP"/>
    </source>
</evidence>
<protein>
    <recommendedName>
        <fullName evidence="4">Secreted protein</fullName>
    </recommendedName>
</protein>
<evidence type="ECO:0000313" key="3">
    <source>
        <dbReference type="Proteomes" id="UP000297245"/>
    </source>
</evidence>
<accession>A0A4S8KXA5</accession>
<dbReference type="EMBL" id="ML179886">
    <property type="protein sequence ID" value="THU80636.1"/>
    <property type="molecule type" value="Genomic_DNA"/>
</dbReference>
<reference evidence="2 3" key="1">
    <citation type="journal article" date="2019" name="Nat. Ecol. Evol.">
        <title>Megaphylogeny resolves global patterns of mushroom evolution.</title>
        <authorList>
            <person name="Varga T."/>
            <person name="Krizsan K."/>
            <person name="Foldi C."/>
            <person name="Dima B."/>
            <person name="Sanchez-Garcia M."/>
            <person name="Sanchez-Ramirez S."/>
            <person name="Szollosi G.J."/>
            <person name="Szarkandi J.G."/>
            <person name="Papp V."/>
            <person name="Albert L."/>
            <person name="Andreopoulos W."/>
            <person name="Angelini C."/>
            <person name="Antonin V."/>
            <person name="Barry K.W."/>
            <person name="Bougher N.L."/>
            <person name="Buchanan P."/>
            <person name="Buyck B."/>
            <person name="Bense V."/>
            <person name="Catcheside P."/>
            <person name="Chovatia M."/>
            <person name="Cooper J."/>
            <person name="Damon W."/>
            <person name="Desjardin D."/>
            <person name="Finy P."/>
            <person name="Geml J."/>
            <person name="Haridas S."/>
            <person name="Hughes K."/>
            <person name="Justo A."/>
            <person name="Karasinski D."/>
            <person name="Kautmanova I."/>
            <person name="Kiss B."/>
            <person name="Kocsube S."/>
            <person name="Kotiranta H."/>
            <person name="LaButti K.M."/>
            <person name="Lechner B.E."/>
            <person name="Liimatainen K."/>
            <person name="Lipzen A."/>
            <person name="Lukacs Z."/>
            <person name="Mihaltcheva S."/>
            <person name="Morgado L.N."/>
            <person name="Niskanen T."/>
            <person name="Noordeloos M.E."/>
            <person name="Ohm R.A."/>
            <person name="Ortiz-Santana B."/>
            <person name="Ovrebo C."/>
            <person name="Racz N."/>
            <person name="Riley R."/>
            <person name="Savchenko A."/>
            <person name="Shiryaev A."/>
            <person name="Soop K."/>
            <person name="Spirin V."/>
            <person name="Szebenyi C."/>
            <person name="Tomsovsky M."/>
            <person name="Tulloss R.E."/>
            <person name="Uehling J."/>
            <person name="Grigoriev I.V."/>
            <person name="Vagvolgyi C."/>
            <person name="Papp T."/>
            <person name="Martin F.M."/>
            <person name="Miettinen O."/>
            <person name="Hibbett D.S."/>
            <person name="Nagy L.G."/>
        </authorList>
    </citation>
    <scope>NUCLEOTIDE SEQUENCE [LARGE SCALE GENOMIC DNA]</scope>
    <source>
        <strain evidence="2 3">CBS 962.96</strain>
    </source>
</reference>
<feature type="chain" id="PRO_5020645675" description="Secreted protein" evidence="1">
    <location>
        <begin position="30"/>
        <end position="94"/>
    </location>
</feature>